<evidence type="ECO:0000256" key="1">
    <source>
        <dbReference type="SAM" id="MobiDB-lite"/>
    </source>
</evidence>
<accession>A0ABS1CKJ3</accession>
<dbReference type="Proteomes" id="UP000748752">
    <property type="component" value="Unassembled WGS sequence"/>
</dbReference>
<feature type="region of interest" description="Disordered" evidence="1">
    <location>
        <begin position="100"/>
        <end position="120"/>
    </location>
</feature>
<name>A0ABS1CKJ3_9GAMM</name>
<gene>
    <name evidence="2" type="ORF">CKO31_17235</name>
</gene>
<comment type="caution">
    <text evidence="2">The sequence shown here is derived from an EMBL/GenBank/DDBJ whole genome shotgun (WGS) entry which is preliminary data.</text>
</comment>
<protein>
    <submittedName>
        <fullName evidence="2">Uncharacterized protein</fullName>
    </submittedName>
</protein>
<reference evidence="2 3" key="1">
    <citation type="journal article" date="2020" name="Microorganisms">
        <title>Osmotic Adaptation and Compatible Solute Biosynthesis of Phototrophic Bacteria as Revealed from Genome Analyses.</title>
        <authorList>
            <person name="Imhoff J.F."/>
            <person name="Rahn T."/>
            <person name="Kunzel S."/>
            <person name="Keller A."/>
            <person name="Neulinger S.C."/>
        </authorList>
    </citation>
    <scope>NUCLEOTIDE SEQUENCE [LARGE SCALE GENOMIC DNA]</scope>
    <source>
        <strain evidence="2 3">DSM 6210</strain>
    </source>
</reference>
<sequence>MGVPRPADSGSRASALASRSRSFATRCRGLSLVPRPSSLVAKLRLRDASAEALLRVQCALLGADHVVAVAAGDMGGRSCHGRVPSGQLGKQSFRARVAKQELRDQVPGASSLSSSSSYSV</sequence>
<feature type="compositionally biased region" description="Low complexity" evidence="1">
    <location>
        <begin position="110"/>
        <end position="120"/>
    </location>
</feature>
<organism evidence="2 3">
    <name type="scientific">Thiohalocapsa halophila</name>
    <dbReference type="NCBI Taxonomy" id="69359"/>
    <lineage>
        <taxon>Bacteria</taxon>
        <taxon>Pseudomonadati</taxon>
        <taxon>Pseudomonadota</taxon>
        <taxon>Gammaproteobacteria</taxon>
        <taxon>Chromatiales</taxon>
        <taxon>Chromatiaceae</taxon>
        <taxon>Thiohalocapsa</taxon>
    </lineage>
</organism>
<keyword evidence="3" id="KW-1185">Reference proteome</keyword>
<evidence type="ECO:0000313" key="2">
    <source>
        <dbReference type="EMBL" id="MBK1632452.1"/>
    </source>
</evidence>
<evidence type="ECO:0000313" key="3">
    <source>
        <dbReference type="Proteomes" id="UP000748752"/>
    </source>
</evidence>
<dbReference type="EMBL" id="NRRV01000048">
    <property type="protein sequence ID" value="MBK1632452.1"/>
    <property type="molecule type" value="Genomic_DNA"/>
</dbReference>
<proteinExistence type="predicted"/>